<evidence type="ECO:0000256" key="1">
    <source>
        <dbReference type="SAM" id="MobiDB-lite"/>
    </source>
</evidence>
<dbReference type="Proteomes" id="UP000078396">
    <property type="component" value="Unassembled WGS sequence"/>
</dbReference>
<evidence type="ECO:0000313" key="4">
    <source>
        <dbReference type="Proteomes" id="UP000078396"/>
    </source>
</evidence>
<sequence length="678" mass="72339">MNKAMSVKSTMHARYIGRVGGLAVLLGVGVAVATGVAAGVADADTGSDTTSVSQSKSDHEAPSRRTDESVAGSPAGANGQDAKDSEDRRDASHSTDGEDSRGADGSEDAEDTEGAAGEDLADVRADTGVTVAADEDEPAGVETTSKTSGDAEISAVDGNPAAEHSAAPRVHAEDARTTADVDIPPSDAIVTGLFREILREDPTAEELTRYSTLLNWFGTRAVVANLYNSTPFREDQVESYYLELLGRTPSTSEMALGTFLLKIGVPETRVVARVAGSDEFYQESGGTADSFVNLLYRSVLGQAADPDEADVYVQQLQAGWSTRWVASRFLASDPYREVKIQESYSIVLGRSATAAEVDAYLDSWFFRGGQAGIAKSLLYSDENIARVLSTAGIPLPDLVAVTQLKQLLMAPYTEDEDGFVRLFNTLIQWTPTGDSCAPQQVCNTALYELLRSGGLTRGIPNESIDINPITAEASWLLPTQNEIGVDNSLGFPLTHADTLAQYLAGGTVLAGSVILTANDGTYIVDGHHRWSSLYVINPYAQISAVDLGYVPNAQGALKETQLAIGAQLGYLPVQQIQGPNLFTIGRPEFDAAVERLINSGSDPAAVMKVFKDVKKLDDMAAVQDYLWANVLRMREFNRPVAGATGRGYMPQPTDLQITFHIMEGGGLIYTLPTLAYLG</sequence>
<feature type="compositionally biased region" description="Low complexity" evidence="1">
    <location>
        <begin position="42"/>
        <end position="53"/>
    </location>
</feature>
<dbReference type="InterPro" id="IPR025282">
    <property type="entry name" value="DUF4214"/>
</dbReference>
<evidence type="ECO:0000259" key="2">
    <source>
        <dbReference type="Pfam" id="PF13946"/>
    </source>
</evidence>
<proteinExistence type="predicted"/>
<reference evidence="3 4" key="1">
    <citation type="submission" date="2016-04" db="EMBL/GenBank/DDBJ databases">
        <title>Draft Genome Sequences of Staphylococcus capitis Strain H36, S. capitis Strain H65, S. cohnii Strain H62, S. hominis Strain H69, Mycobacterium iranicum Strain H39, Plantibacter sp. Strain H53, Pseudomonas oryzihabitans Strain H72, and Microbacterium sp. Strain H83, isolated from residential settings.</title>
        <authorList>
            <person name="Lymperopoulou D."/>
            <person name="Adams R.I."/>
            <person name="Lindow S."/>
            <person name="Coil D.A."/>
            <person name="Jospin G."/>
            <person name="Eisen J.A."/>
        </authorList>
    </citation>
    <scope>NUCLEOTIDE SEQUENCE [LARGE SCALE GENOMIC DNA]</scope>
    <source>
        <strain evidence="3 4">H39</strain>
    </source>
</reference>
<protein>
    <recommendedName>
        <fullName evidence="2">DUF4214 domain-containing protein</fullName>
    </recommendedName>
</protein>
<evidence type="ECO:0000313" key="3">
    <source>
        <dbReference type="EMBL" id="OAN36417.1"/>
    </source>
</evidence>
<name>A0A178LRT6_MYCIR</name>
<gene>
    <name evidence="3" type="ORF">A4X20_24810</name>
</gene>
<feature type="domain" description="DUF4214" evidence="2">
    <location>
        <begin position="274"/>
        <end position="323"/>
    </location>
</feature>
<dbReference type="OrthoDB" id="4687782at2"/>
<feature type="compositionally biased region" description="Basic and acidic residues" evidence="1">
    <location>
        <begin position="56"/>
        <end position="68"/>
    </location>
</feature>
<feature type="compositionally biased region" description="Basic and acidic residues" evidence="1">
    <location>
        <begin position="81"/>
        <end position="104"/>
    </location>
</feature>
<feature type="region of interest" description="Disordered" evidence="1">
    <location>
        <begin position="42"/>
        <end position="177"/>
    </location>
</feature>
<dbReference type="Pfam" id="PF13946">
    <property type="entry name" value="DUF4214"/>
    <property type="match status" value="1"/>
</dbReference>
<dbReference type="AlphaFoldDB" id="A0A178LRT6"/>
<organism evidence="3 4">
    <name type="scientific">Mycolicibacterium iranicum</name>
    <name type="common">Mycobacterium iranicum</name>
    <dbReference type="NCBI Taxonomy" id="912594"/>
    <lineage>
        <taxon>Bacteria</taxon>
        <taxon>Bacillati</taxon>
        <taxon>Actinomycetota</taxon>
        <taxon>Actinomycetes</taxon>
        <taxon>Mycobacteriales</taxon>
        <taxon>Mycobacteriaceae</taxon>
        <taxon>Mycolicibacterium</taxon>
    </lineage>
</organism>
<dbReference type="RefSeq" id="WP_064283264.1">
    <property type="nucleotide sequence ID" value="NZ_LWCS01000034.1"/>
</dbReference>
<accession>A0A178LRT6</accession>
<dbReference type="EMBL" id="LWCS01000034">
    <property type="protein sequence ID" value="OAN36417.1"/>
    <property type="molecule type" value="Genomic_DNA"/>
</dbReference>
<comment type="caution">
    <text evidence="3">The sequence shown here is derived from an EMBL/GenBank/DDBJ whole genome shotgun (WGS) entry which is preliminary data.</text>
</comment>